<name>K1XXS2_9BACT</name>
<gene>
    <name evidence="1" type="ORF">ACD_78C00196G0004</name>
</gene>
<dbReference type="EMBL" id="AMFJ01034196">
    <property type="protein sequence ID" value="EKD29997.1"/>
    <property type="molecule type" value="Genomic_DNA"/>
</dbReference>
<comment type="caution">
    <text evidence="1">The sequence shown here is derived from an EMBL/GenBank/DDBJ whole genome shotgun (WGS) entry which is preliminary data.</text>
</comment>
<protein>
    <submittedName>
        <fullName evidence="1">Uncharacterized protein</fullName>
    </submittedName>
</protein>
<sequence length="86" mass="10222">MKKWGKVKGKVGFFLENIIKKSHFLQSRTFWIFMAPRIGFEPMTQRLTAVCSTTELPRKIPFSERKPAYIMEKDGNVKKNYKKRPR</sequence>
<organism evidence="1">
    <name type="scientific">uncultured bacterium</name>
    <name type="common">gcode 4</name>
    <dbReference type="NCBI Taxonomy" id="1234023"/>
    <lineage>
        <taxon>Bacteria</taxon>
        <taxon>environmental samples</taxon>
    </lineage>
</organism>
<accession>K1XXS2</accession>
<evidence type="ECO:0000313" key="1">
    <source>
        <dbReference type="EMBL" id="EKD29997.1"/>
    </source>
</evidence>
<reference evidence="1" key="1">
    <citation type="journal article" date="2012" name="Science">
        <title>Fermentation, hydrogen, and sulfur metabolism in multiple uncultivated bacterial phyla.</title>
        <authorList>
            <person name="Wrighton K.C."/>
            <person name="Thomas B.C."/>
            <person name="Sharon I."/>
            <person name="Miller C.S."/>
            <person name="Castelle C.J."/>
            <person name="VerBerkmoes N.C."/>
            <person name="Wilkins M.J."/>
            <person name="Hettich R.L."/>
            <person name="Lipton M.S."/>
            <person name="Williams K.H."/>
            <person name="Long P.E."/>
            <person name="Banfield J.F."/>
        </authorList>
    </citation>
    <scope>NUCLEOTIDE SEQUENCE [LARGE SCALE GENOMIC DNA]</scope>
</reference>
<dbReference type="AlphaFoldDB" id="K1XXS2"/>
<proteinExistence type="predicted"/>